<dbReference type="STRING" id="1434232.MAIT1_03485"/>
<comment type="caution">
    <text evidence="2">The sequence shown here is derived from an EMBL/GenBank/DDBJ whole genome shotgun (WGS) entry which is preliminary data.</text>
</comment>
<organism evidence="2 3">
    <name type="scientific">Magnetofaba australis IT-1</name>
    <dbReference type="NCBI Taxonomy" id="1434232"/>
    <lineage>
        <taxon>Bacteria</taxon>
        <taxon>Pseudomonadati</taxon>
        <taxon>Pseudomonadota</taxon>
        <taxon>Magnetococcia</taxon>
        <taxon>Magnetococcales</taxon>
        <taxon>Magnetococcaceae</taxon>
        <taxon>Magnetofaba</taxon>
    </lineage>
</organism>
<dbReference type="GO" id="GO:0016757">
    <property type="term" value="F:glycosyltransferase activity"/>
    <property type="evidence" value="ECO:0007669"/>
    <property type="project" value="UniProtKB-ARBA"/>
</dbReference>
<evidence type="ECO:0000313" key="2">
    <source>
        <dbReference type="EMBL" id="OSM05312.1"/>
    </source>
</evidence>
<evidence type="ECO:0000313" key="3">
    <source>
        <dbReference type="Proteomes" id="UP000194003"/>
    </source>
</evidence>
<evidence type="ECO:0000259" key="1">
    <source>
        <dbReference type="Pfam" id="PF13439"/>
    </source>
</evidence>
<keyword evidence="3" id="KW-1185">Reference proteome</keyword>
<protein>
    <submittedName>
        <fullName evidence="2">Putative glycosyl transferase family protein</fullName>
    </submittedName>
</protein>
<keyword evidence="2" id="KW-0808">Transferase</keyword>
<gene>
    <name evidence="2" type="ORF">MAIT1_03485</name>
</gene>
<dbReference type="SUPFAM" id="SSF53756">
    <property type="entry name" value="UDP-Glycosyltransferase/glycogen phosphorylase"/>
    <property type="match status" value="1"/>
</dbReference>
<sequence length="366" mass="39864">MGGAEMMLARMVENLDPTRYRNVVISLRGEGTLGPRIRASGAALYDLGMSGMGQAVSAVRRLKAILRDEQVDVVQGWMYHGNVIAGIAGKRMSGLPVAWGLHASFLDPKQVPFVTTLLARRIGPLVPFLADHVISCSEAARQLHAGWGYPKDRMSVIPNGFDLTAFQPDPAARRALRLELELPEDAVVVGHVGRYHPQKDYETLMRAVARVRASRPDTHFVFIGKGVEWENSELANRVTACGERDNVHLLGPRSDIQMLHPAWDFFWLGSAFGEAFPLVVGEAMACEVPCVATDVGDSAELIGDTGKIAPPQDPGALAEALLALLGESASERAQRGRAARARIAENYAMSAILERYLDVYQRIMAA</sequence>
<name>A0A1Y2K6M4_9PROT</name>
<dbReference type="EMBL" id="LVJN01000018">
    <property type="protein sequence ID" value="OSM05312.1"/>
    <property type="molecule type" value="Genomic_DNA"/>
</dbReference>
<feature type="domain" description="Glycosyltransferase subfamily 4-like N-terminal" evidence="1">
    <location>
        <begin position="1"/>
        <end position="164"/>
    </location>
</feature>
<proteinExistence type="predicted"/>
<dbReference type="Pfam" id="PF13692">
    <property type="entry name" value="Glyco_trans_1_4"/>
    <property type="match status" value="1"/>
</dbReference>
<dbReference type="PANTHER" id="PTHR12526">
    <property type="entry name" value="GLYCOSYLTRANSFERASE"/>
    <property type="match status" value="1"/>
</dbReference>
<dbReference type="InterPro" id="IPR028098">
    <property type="entry name" value="Glyco_trans_4-like_N"/>
</dbReference>
<dbReference type="Proteomes" id="UP000194003">
    <property type="component" value="Unassembled WGS sequence"/>
</dbReference>
<dbReference type="Gene3D" id="3.40.50.2000">
    <property type="entry name" value="Glycogen Phosphorylase B"/>
    <property type="match status" value="2"/>
</dbReference>
<dbReference type="AlphaFoldDB" id="A0A1Y2K6M4"/>
<reference evidence="2 3" key="1">
    <citation type="journal article" date="2016" name="BMC Genomics">
        <title>Combined genomic and structural analyses of a cultured magnetotactic bacterium reveals its niche adaptation to a dynamic environment.</title>
        <authorList>
            <person name="Araujo A.C."/>
            <person name="Morillo V."/>
            <person name="Cypriano J."/>
            <person name="Teixeira L.C."/>
            <person name="Leao P."/>
            <person name="Lyra S."/>
            <person name="Almeida L.G."/>
            <person name="Bazylinski D.A."/>
            <person name="Vasconcellos A.T."/>
            <person name="Abreu F."/>
            <person name="Lins U."/>
        </authorList>
    </citation>
    <scope>NUCLEOTIDE SEQUENCE [LARGE SCALE GENOMIC DNA]</scope>
    <source>
        <strain evidence="2 3">IT-1</strain>
    </source>
</reference>
<accession>A0A1Y2K6M4</accession>
<dbReference type="Pfam" id="PF13439">
    <property type="entry name" value="Glyco_transf_4"/>
    <property type="match status" value="1"/>
</dbReference>